<dbReference type="PROSITE" id="PS51379">
    <property type="entry name" value="4FE4S_FER_2"/>
    <property type="match status" value="2"/>
</dbReference>
<dbReference type="PATRIC" id="fig|129848.4.peg.2080"/>
<dbReference type="RefSeq" id="WP_071907629.1">
    <property type="nucleotide sequence ID" value="NZ_LT607756.1"/>
</dbReference>
<gene>
    <name evidence="12" type="primary">fdhB3</name>
    <name evidence="12" type="ORF">MCBB_2031</name>
</gene>
<keyword evidence="7" id="KW-0411">Iron-sulfur</keyword>
<dbReference type="EMBL" id="LT607756">
    <property type="protein sequence ID" value="SCG86579.1"/>
    <property type="molecule type" value="Genomic_DNA"/>
</dbReference>
<dbReference type="EC" id="1.17.98.3" evidence="10"/>
<sequence length="400" mass="44338">MVEVNDMYYAWSPDDEIAESGECGGAVTSIMKFLLEEGLVDAVLAVKKGADLYDAVPTLITNPDEIIETAGSLHCGTLNIAKTLNKYLNGAKDMKIAVTTKPCDAMTIVELMKRKQIDRDNIVMIGVNCGGTLPPVQAREMIEKFYEIDPDTVVKEEIAKGNLIIETSDDQEKEIGIDVLEEEGYGRRTNCRRCENNIPVMSDLAMGNWGVIGPMAGKATFVEVFSEKGAEVLDKALAAGALKVQDPVPKGIEIRANIDKAMVNLANKWQDRNFGEESGELISLDQYMDEFDKCIKCYGCREACPLCFCVKCSIESESNHWVGKGEIPPSPMFHFVRMIHMVDSCTNCGQCEEVCPAQIPLAKIFHKINVQLQETFKYHTGYDVEQKPPLSIIDKEPSEE</sequence>
<dbReference type="STRING" id="118062.MCBB_2031"/>
<dbReference type="SUPFAM" id="SSF46548">
    <property type="entry name" value="alpha-helical ferredoxin"/>
    <property type="match status" value="1"/>
</dbReference>
<evidence type="ECO:0000256" key="7">
    <source>
        <dbReference type="ARBA" id="ARBA00023014"/>
    </source>
</evidence>
<dbReference type="PANTHER" id="PTHR31332:SF6">
    <property type="entry name" value="FORMATE DEHYDROGENASE SUBUNIT BETA"/>
    <property type="match status" value="1"/>
</dbReference>
<name>A0A1D3L4Z1_9EURY</name>
<evidence type="ECO:0000256" key="10">
    <source>
        <dbReference type="ARBA" id="ARBA00049724"/>
    </source>
</evidence>
<dbReference type="InterPro" id="IPR007525">
    <property type="entry name" value="FrhB_FdhB_C"/>
</dbReference>
<dbReference type="Pfam" id="PF04422">
    <property type="entry name" value="FrhB_FdhB_N"/>
    <property type="match status" value="1"/>
</dbReference>
<comment type="catalytic activity">
    <reaction evidence="9">
        <text>oxidized coenzyme F420-(gamma-L-Glu)(n) + formate + 2 H(+) = reduced coenzyme F420-(gamma-L-Glu)(n) + CO2</text>
        <dbReference type="Rhea" id="RHEA:42764"/>
        <dbReference type="Rhea" id="RHEA-COMP:12939"/>
        <dbReference type="Rhea" id="RHEA-COMP:14378"/>
        <dbReference type="ChEBI" id="CHEBI:15378"/>
        <dbReference type="ChEBI" id="CHEBI:15740"/>
        <dbReference type="ChEBI" id="CHEBI:16526"/>
        <dbReference type="ChEBI" id="CHEBI:133980"/>
        <dbReference type="ChEBI" id="CHEBI:139511"/>
        <dbReference type="EC" id="1.17.98.3"/>
    </reaction>
</comment>
<comment type="cofactor">
    <cofactor evidence="1">
        <name>Zn(2+)</name>
        <dbReference type="ChEBI" id="CHEBI:29105"/>
    </cofactor>
</comment>
<proteinExistence type="inferred from homology"/>
<dbReference type="PROSITE" id="PS00198">
    <property type="entry name" value="4FE4S_FER_1"/>
    <property type="match status" value="1"/>
</dbReference>
<dbReference type="OrthoDB" id="35334at2157"/>
<keyword evidence="13" id="KW-1185">Reference proteome</keyword>
<evidence type="ECO:0000256" key="6">
    <source>
        <dbReference type="ARBA" id="ARBA00023004"/>
    </source>
</evidence>
<dbReference type="Pfam" id="PF13183">
    <property type="entry name" value="Fer4_8"/>
    <property type="match status" value="1"/>
</dbReference>
<dbReference type="GO" id="GO:0043794">
    <property type="term" value="F:formate dehydrogenase (coenzyme F420) activity"/>
    <property type="evidence" value="ECO:0007669"/>
    <property type="project" value="UniProtKB-EC"/>
</dbReference>
<dbReference type="InterPro" id="IPR045220">
    <property type="entry name" value="FRHB/FDHB/HCAR-like"/>
</dbReference>
<evidence type="ECO:0000256" key="4">
    <source>
        <dbReference type="ARBA" id="ARBA00022833"/>
    </source>
</evidence>
<protein>
    <recommendedName>
        <fullName evidence="10">formate dehydrogenase (coenzyme F420)</fullName>
        <ecNumber evidence="10">1.17.98.3</ecNumber>
    </recommendedName>
</protein>
<keyword evidence="4" id="KW-0862">Zinc</keyword>
<comment type="cofactor">
    <cofactor evidence="2">
        <name>FAD</name>
        <dbReference type="ChEBI" id="CHEBI:57692"/>
    </cofactor>
</comment>
<dbReference type="InterPro" id="IPR007516">
    <property type="entry name" value="Co_F420_Hydgase/DH_bsu_N"/>
</dbReference>
<reference evidence="12 13" key="1">
    <citation type="submission" date="2016-08" db="EMBL/GenBank/DDBJ databases">
        <authorList>
            <person name="Seilhamer J.J."/>
        </authorList>
    </citation>
    <scope>NUCLEOTIDE SEQUENCE [LARGE SCALE GENOMIC DNA]</scope>
    <source>
        <strain evidence="12">Buetzberg</strain>
    </source>
</reference>
<dbReference type="InterPro" id="IPR017896">
    <property type="entry name" value="4Fe4S_Fe-S-bd"/>
</dbReference>
<dbReference type="InterPro" id="IPR009051">
    <property type="entry name" value="Helical_ferredxn"/>
</dbReference>
<feature type="domain" description="4Fe-4S ferredoxin-type" evidence="11">
    <location>
        <begin position="284"/>
        <end position="315"/>
    </location>
</feature>
<feature type="domain" description="4Fe-4S ferredoxin-type" evidence="11">
    <location>
        <begin position="335"/>
        <end position="365"/>
    </location>
</feature>
<dbReference type="GeneID" id="30412866"/>
<dbReference type="KEGG" id="mcub:MCBB_2031"/>
<dbReference type="PANTHER" id="PTHR31332">
    <property type="entry name" value="7-HYDROXYMETHYL CHLOROPHYLL A REDUCTASE, CHLOROPLASTIC"/>
    <property type="match status" value="1"/>
</dbReference>
<evidence type="ECO:0000256" key="3">
    <source>
        <dbReference type="ARBA" id="ARBA00022723"/>
    </source>
</evidence>
<evidence type="ECO:0000256" key="2">
    <source>
        <dbReference type="ARBA" id="ARBA00001974"/>
    </source>
</evidence>
<comment type="similarity">
    <text evidence="8">Belongs to the FrhB family.</text>
</comment>
<evidence type="ECO:0000313" key="13">
    <source>
        <dbReference type="Proteomes" id="UP000094707"/>
    </source>
</evidence>
<evidence type="ECO:0000256" key="1">
    <source>
        <dbReference type="ARBA" id="ARBA00001947"/>
    </source>
</evidence>
<keyword evidence="3" id="KW-0479">Metal-binding</keyword>
<evidence type="ECO:0000259" key="11">
    <source>
        <dbReference type="PROSITE" id="PS51379"/>
    </source>
</evidence>
<keyword evidence="6" id="KW-0408">Iron</keyword>
<dbReference type="Proteomes" id="UP000094707">
    <property type="component" value="Chromosome I"/>
</dbReference>
<organism evidence="12 13">
    <name type="scientific">Methanobacterium congolense</name>
    <dbReference type="NCBI Taxonomy" id="118062"/>
    <lineage>
        <taxon>Archaea</taxon>
        <taxon>Methanobacteriati</taxon>
        <taxon>Methanobacteriota</taxon>
        <taxon>Methanomada group</taxon>
        <taxon>Methanobacteria</taxon>
        <taxon>Methanobacteriales</taxon>
        <taxon>Methanobacteriaceae</taxon>
        <taxon>Methanobacterium</taxon>
    </lineage>
</organism>
<dbReference type="Gene3D" id="1.10.1060.10">
    <property type="entry name" value="Alpha-helical ferredoxin"/>
    <property type="match status" value="1"/>
</dbReference>
<dbReference type="SUPFAM" id="SSF54862">
    <property type="entry name" value="4Fe-4S ferredoxins"/>
    <property type="match status" value="1"/>
</dbReference>
<evidence type="ECO:0000256" key="5">
    <source>
        <dbReference type="ARBA" id="ARBA00023002"/>
    </source>
</evidence>
<dbReference type="GO" id="GO:0052592">
    <property type="term" value="F:oxidoreductase activity, acting on CH or CH2 groups, with an iron-sulfur protein as acceptor"/>
    <property type="evidence" value="ECO:0007669"/>
    <property type="project" value="TreeGrafter"/>
</dbReference>
<evidence type="ECO:0000313" key="12">
    <source>
        <dbReference type="EMBL" id="SCG86579.1"/>
    </source>
</evidence>
<dbReference type="GO" id="GO:0051536">
    <property type="term" value="F:iron-sulfur cluster binding"/>
    <property type="evidence" value="ECO:0007669"/>
    <property type="project" value="UniProtKB-KW"/>
</dbReference>
<evidence type="ECO:0000256" key="9">
    <source>
        <dbReference type="ARBA" id="ARBA00047971"/>
    </source>
</evidence>
<dbReference type="Pfam" id="PF04432">
    <property type="entry name" value="FrhB_FdhB_C"/>
    <property type="match status" value="1"/>
</dbReference>
<dbReference type="GO" id="GO:0046872">
    <property type="term" value="F:metal ion binding"/>
    <property type="evidence" value="ECO:0007669"/>
    <property type="project" value="UniProtKB-KW"/>
</dbReference>
<accession>A0A1D3L4Z1</accession>
<dbReference type="AlphaFoldDB" id="A0A1D3L4Z1"/>
<evidence type="ECO:0000256" key="8">
    <source>
        <dbReference type="ARBA" id="ARBA00038369"/>
    </source>
</evidence>
<dbReference type="InterPro" id="IPR017900">
    <property type="entry name" value="4Fe4S_Fe_S_CS"/>
</dbReference>
<keyword evidence="5 12" id="KW-0560">Oxidoreductase</keyword>